<evidence type="ECO:0000256" key="6">
    <source>
        <dbReference type="ARBA" id="ARBA00023006"/>
    </source>
</evidence>
<gene>
    <name evidence="8" type="ORF">EV702DRAFT_1086534</name>
</gene>
<reference evidence="8" key="1">
    <citation type="journal article" date="2020" name="New Phytol.">
        <title>Comparative genomics reveals dynamic genome evolution in host specialist ectomycorrhizal fungi.</title>
        <authorList>
            <person name="Lofgren L.A."/>
            <person name="Nguyen N.H."/>
            <person name="Vilgalys R."/>
            <person name="Ruytinx J."/>
            <person name="Liao H.L."/>
            <person name="Branco S."/>
            <person name="Kuo A."/>
            <person name="LaButti K."/>
            <person name="Lipzen A."/>
            <person name="Andreopoulos W."/>
            <person name="Pangilinan J."/>
            <person name="Riley R."/>
            <person name="Hundley H."/>
            <person name="Na H."/>
            <person name="Barry K."/>
            <person name="Grigoriev I.V."/>
            <person name="Stajich J.E."/>
            <person name="Kennedy P.G."/>
        </authorList>
    </citation>
    <scope>NUCLEOTIDE SEQUENCE</scope>
    <source>
        <strain evidence="8">DOB743</strain>
    </source>
</reference>
<evidence type="ECO:0000256" key="2">
    <source>
        <dbReference type="ARBA" id="ARBA00021099"/>
    </source>
</evidence>
<protein>
    <recommendedName>
        <fullName evidence="2">Ubiquitin-like-conjugating enzyme ATG10</fullName>
    </recommendedName>
    <alternativeName>
        <fullName evidence="7">Autophagy-related protein 10</fullName>
    </alternativeName>
</protein>
<keyword evidence="4" id="KW-0833">Ubl conjugation pathway</keyword>
<keyword evidence="9" id="KW-1185">Reference proteome</keyword>
<accession>A0A9P7A129</accession>
<sequence>MTATLTRQQFDEACQEFIHAHQSISSAYEARLSGWSWKEHHTLPGFGYMHRIITLNWRHPASVDTFLEIDGGLDVVDDGTTASHDSPDSLTCHQFVVLSATFRVPTFYFSIHASSGSPLQLTDIMKTSLLREDVCEGTVATTFAVSHPATNFPFLSQGEHPTARHALLVLSPMRNCKCSSRDPQGIRRNQQETAGLDGGLVHSVEYRRGHAV</sequence>
<dbReference type="Pfam" id="PF03987">
    <property type="entry name" value="Autophagy_act_C"/>
    <property type="match status" value="1"/>
</dbReference>
<dbReference type="OrthoDB" id="4089664at2759"/>
<dbReference type="GO" id="GO:0005829">
    <property type="term" value="C:cytosol"/>
    <property type="evidence" value="ECO:0007669"/>
    <property type="project" value="TreeGrafter"/>
</dbReference>
<dbReference type="GO" id="GO:0000045">
    <property type="term" value="P:autophagosome assembly"/>
    <property type="evidence" value="ECO:0007669"/>
    <property type="project" value="TreeGrafter"/>
</dbReference>
<dbReference type="Proteomes" id="UP000714275">
    <property type="component" value="Unassembled WGS sequence"/>
</dbReference>
<keyword evidence="5" id="KW-0653">Protein transport</keyword>
<dbReference type="PANTHER" id="PTHR14957">
    <property type="entry name" value="UBIQUITIN-LIKE-CONJUGATING ENZYME ATG10"/>
    <property type="match status" value="1"/>
</dbReference>
<comment type="similarity">
    <text evidence="1">Belongs to the ATG10 family.</text>
</comment>
<keyword evidence="5" id="KW-0813">Transport</keyword>
<dbReference type="AlphaFoldDB" id="A0A9P7A129"/>
<dbReference type="InterPro" id="IPR007135">
    <property type="entry name" value="Atg3/Atg10"/>
</dbReference>
<evidence type="ECO:0000256" key="3">
    <source>
        <dbReference type="ARBA" id="ARBA00022679"/>
    </source>
</evidence>
<dbReference type="GO" id="GO:0032446">
    <property type="term" value="P:protein modification by small protein conjugation"/>
    <property type="evidence" value="ECO:0007669"/>
    <property type="project" value="TreeGrafter"/>
</dbReference>
<keyword evidence="6" id="KW-0072">Autophagy</keyword>
<keyword evidence="3" id="KW-0808">Transferase</keyword>
<dbReference type="GO" id="GO:0061651">
    <property type="term" value="F:Atg12 conjugating enzyme activity"/>
    <property type="evidence" value="ECO:0007669"/>
    <property type="project" value="TreeGrafter"/>
</dbReference>
<organism evidence="8 9">
    <name type="scientific">Suillus placidus</name>
    <dbReference type="NCBI Taxonomy" id="48579"/>
    <lineage>
        <taxon>Eukaryota</taxon>
        <taxon>Fungi</taxon>
        <taxon>Dikarya</taxon>
        <taxon>Basidiomycota</taxon>
        <taxon>Agaricomycotina</taxon>
        <taxon>Agaricomycetes</taxon>
        <taxon>Agaricomycetidae</taxon>
        <taxon>Boletales</taxon>
        <taxon>Suillineae</taxon>
        <taxon>Suillaceae</taxon>
        <taxon>Suillus</taxon>
    </lineage>
</organism>
<dbReference type="PANTHER" id="PTHR14957:SF1">
    <property type="entry name" value="UBIQUITIN-LIKE-CONJUGATING ENZYME ATG10"/>
    <property type="match status" value="1"/>
</dbReference>
<evidence type="ECO:0000256" key="1">
    <source>
        <dbReference type="ARBA" id="ARBA00005696"/>
    </source>
</evidence>
<dbReference type="GO" id="GO:0000422">
    <property type="term" value="P:autophagy of mitochondrion"/>
    <property type="evidence" value="ECO:0007669"/>
    <property type="project" value="TreeGrafter"/>
</dbReference>
<proteinExistence type="inferred from homology"/>
<comment type="caution">
    <text evidence="8">The sequence shown here is derived from an EMBL/GenBank/DDBJ whole genome shotgun (WGS) entry which is preliminary data.</text>
</comment>
<dbReference type="EMBL" id="JABBWD010000011">
    <property type="protein sequence ID" value="KAG1779802.1"/>
    <property type="molecule type" value="Genomic_DNA"/>
</dbReference>
<evidence type="ECO:0000313" key="8">
    <source>
        <dbReference type="EMBL" id="KAG1779802.1"/>
    </source>
</evidence>
<evidence type="ECO:0000313" key="9">
    <source>
        <dbReference type="Proteomes" id="UP000714275"/>
    </source>
</evidence>
<feature type="non-terminal residue" evidence="8">
    <location>
        <position position="1"/>
    </location>
</feature>
<evidence type="ECO:0000256" key="4">
    <source>
        <dbReference type="ARBA" id="ARBA00022786"/>
    </source>
</evidence>
<evidence type="ECO:0000256" key="5">
    <source>
        <dbReference type="ARBA" id="ARBA00022927"/>
    </source>
</evidence>
<evidence type="ECO:0000256" key="7">
    <source>
        <dbReference type="ARBA" id="ARBA00029833"/>
    </source>
</evidence>
<name>A0A9P7A129_9AGAM</name>
<dbReference type="GO" id="GO:0015031">
    <property type="term" value="P:protein transport"/>
    <property type="evidence" value="ECO:0007669"/>
    <property type="project" value="UniProtKB-KW"/>
</dbReference>